<dbReference type="Gene3D" id="2.60.40.10">
    <property type="entry name" value="Immunoglobulins"/>
    <property type="match status" value="1"/>
</dbReference>
<evidence type="ECO:0000256" key="4">
    <source>
        <dbReference type="ARBA" id="ARBA00023277"/>
    </source>
</evidence>
<dbReference type="CDD" id="cd14256">
    <property type="entry name" value="Dockerin_I"/>
    <property type="match status" value="1"/>
</dbReference>
<evidence type="ECO:0000256" key="2">
    <source>
        <dbReference type="ARBA" id="ARBA00022801"/>
    </source>
</evidence>
<dbReference type="InterPro" id="IPR014756">
    <property type="entry name" value="Ig_E-set"/>
</dbReference>
<feature type="signal peptide" evidence="7">
    <location>
        <begin position="1"/>
        <end position="26"/>
    </location>
</feature>
<dbReference type="GO" id="GO:0008810">
    <property type="term" value="F:cellulase activity"/>
    <property type="evidence" value="ECO:0007669"/>
    <property type="project" value="InterPro"/>
</dbReference>
<dbReference type="InterPro" id="IPR001701">
    <property type="entry name" value="Glyco_hydro_9"/>
</dbReference>
<dbReference type="AlphaFoldDB" id="A0A1M7KEN7"/>
<dbReference type="Pfam" id="PF00404">
    <property type="entry name" value="Dockerin_1"/>
    <property type="match status" value="1"/>
</dbReference>
<keyword evidence="6" id="KW-0624">Polysaccharide degradation</keyword>
<dbReference type="SUPFAM" id="SSF63446">
    <property type="entry name" value="Type I dockerin domain"/>
    <property type="match status" value="1"/>
</dbReference>
<dbReference type="Proteomes" id="UP000184394">
    <property type="component" value="Unassembled WGS sequence"/>
</dbReference>
<evidence type="ECO:0000313" key="10">
    <source>
        <dbReference type="Proteomes" id="UP000184394"/>
    </source>
</evidence>
<dbReference type="CDD" id="cd02850">
    <property type="entry name" value="E_set_Cellulase_N"/>
    <property type="match status" value="1"/>
</dbReference>
<dbReference type="Gene3D" id="2.60.120.260">
    <property type="entry name" value="Galactose-binding domain-like"/>
    <property type="match status" value="1"/>
</dbReference>
<dbReference type="SUPFAM" id="SSF81296">
    <property type="entry name" value="E set domains"/>
    <property type="match status" value="1"/>
</dbReference>
<dbReference type="EMBL" id="FRCT01000008">
    <property type="protein sequence ID" value="SHM63729.1"/>
    <property type="molecule type" value="Genomic_DNA"/>
</dbReference>
<evidence type="ECO:0000256" key="5">
    <source>
        <dbReference type="ARBA" id="ARBA00023295"/>
    </source>
</evidence>
<dbReference type="PROSITE" id="PS51766">
    <property type="entry name" value="DOCKERIN"/>
    <property type="match status" value="1"/>
</dbReference>
<keyword evidence="4" id="KW-0119">Carbohydrate metabolism</keyword>
<sequence>MKKHFKRITAGLLAAAMIVPMNSVMAGPITASAYELLGETEFESKILPWATAESGNAKQEADINEGAAHITVIKPYGEEHGQWELQFRHGGLTFSKGHEYKISFRVKAKREGMALCSYIGSIDGNRRIFELDGKTNDMHIGYSYGGSWGKPVSLTNEYQEFSGIFKAPEDIEEEVYWIFSYADDASGFGGNAEEGDELWFDDMTIEDMSETSEIPPDHDLGIIGRSSSGLENNYISVNQLGYYTGLSKKAVLSDDKGAFSKDAKPITLSGSYEFEIVNVKGNNVEFTGTTGEAAADPDSGDTVCKIDFTDFNHIGEYYIRIKDTEWRSFPFRIGYDIYSDTENDMLTNALNYFYQSRSGLDIESKYITSGDSRELAHRFNRDEAVGFVRDKWSSEYPTTTEKVENFTATRIDTGGGWFTGSDFDKYMTEGGRAVWILQNMYERSLKTKNCGDKFADGSGIVSVPESGNDIPDILDECRYELDFMSKMKVQSDAKEWGDFAGLYYNDAHGVGFSARPKDYEHEYHSCYIIDPPTFAATLNFAACAAQGARLWADYDAEYANELLTAAKDAFKAYYRFRYDASEDEAQNPESFYQPEYKSETRAVAADYDVSDEVYWAASELYITEKQMGGEDAEFYLMNMMQHKNAFSFNSGESDTAGSMSLILNKELLPEDQAGKLEGSLGELTGNIFTFQRETGYNLPELSDYGYGSNADIINDLMLLAYSVDQSFDIHRLNGIADGMDYLFGNNPMSYSFVTGYGSYHVKNPSSRYWSNDTEEDLPLAPDGLLVSGPDAAIEDKYMRGLGFGEDTVPQRCYADSASAWSVNTVSASINAGFAWIVSYMQDTAGFLPKAPDFAGDVNTDGTFDLSDVVLVQKWLLGVPGTELDCWDAADFCRDNKLDVMDLCLMKKALLEKEENS</sequence>
<dbReference type="InterPro" id="IPR016134">
    <property type="entry name" value="Dockerin_dom"/>
</dbReference>
<evidence type="ECO:0000259" key="8">
    <source>
        <dbReference type="PROSITE" id="PS51766"/>
    </source>
</evidence>
<organism evidence="9 10">
    <name type="scientific">Ruminococcus flavefaciens</name>
    <dbReference type="NCBI Taxonomy" id="1265"/>
    <lineage>
        <taxon>Bacteria</taxon>
        <taxon>Bacillati</taxon>
        <taxon>Bacillota</taxon>
        <taxon>Clostridia</taxon>
        <taxon>Eubacteriales</taxon>
        <taxon>Oscillospiraceae</taxon>
        <taxon>Ruminococcus</taxon>
    </lineage>
</organism>
<dbReference type="Pfam" id="PF02018">
    <property type="entry name" value="CBM_4_9"/>
    <property type="match status" value="1"/>
</dbReference>
<dbReference type="InterPro" id="IPR036439">
    <property type="entry name" value="Dockerin_dom_sf"/>
</dbReference>
<dbReference type="InterPro" id="IPR008979">
    <property type="entry name" value="Galactose-bd-like_sf"/>
</dbReference>
<comment type="similarity">
    <text evidence="1">Belongs to the glycosyl hydrolase 9 (cellulase E) family.</text>
</comment>
<dbReference type="PANTHER" id="PTHR22298">
    <property type="entry name" value="ENDO-1,4-BETA-GLUCANASE"/>
    <property type="match status" value="1"/>
</dbReference>
<keyword evidence="3" id="KW-0136">Cellulose degradation</keyword>
<gene>
    <name evidence="9" type="ORF">SAMN04487860_10889</name>
</gene>
<evidence type="ECO:0000256" key="6">
    <source>
        <dbReference type="ARBA" id="ARBA00023326"/>
    </source>
</evidence>
<evidence type="ECO:0000313" key="9">
    <source>
        <dbReference type="EMBL" id="SHM63729.1"/>
    </source>
</evidence>
<name>A0A1M7KEN7_RUMFL</name>
<dbReference type="InterPro" id="IPR004197">
    <property type="entry name" value="Cellulase_Ig-like"/>
</dbReference>
<dbReference type="SUPFAM" id="SSF49785">
    <property type="entry name" value="Galactose-binding domain-like"/>
    <property type="match status" value="1"/>
</dbReference>
<dbReference type="Pfam" id="PF00759">
    <property type="entry name" value="Glyco_hydro_9"/>
    <property type="match status" value="1"/>
</dbReference>
<protein>
    <submittedName>
        <fullName evidence="9">Carbohydrate binding domain-containing protein</fullName>
    </submittedName>
</protein>
<evidence type="ECO:0000256" key="3">
    <source>
        <dbReference type="ARBA" id="ARBA00023001"/>
    </source>
</evidence>
<evidence type="ECO:0000256" key="7">
    <source>
        <dbReference type="SAM" id="SignalP"/>
    </source>
</evidence>
<keyword evidence="7" id="KW-0732">Signal</keyword>
<dbReference type="Pfam" id="PF02927">
    <property type="entry name" value="CelD_N"/>
    <property type="match status" value="1"/>
</dbReference>
<dbReference type="InterPro" id="IPR002105">
    <property type="entry name" value="Dockerin_1_rpt"/>
</dbReference>
<dbReference type="GO" id="GO:0030245">
    <property type="term" value="P:cellulose catabolic process"/>
    <property type="evidence" value="ECO:0007669"/>
    <property type="project" value="UniProtKB-KW"/>
</dbReference>
<dbReference type="InterPro" id="IPR012341">
    <property type="entry name" value="6hp_glycosidase-like_sf"/>
</dbReference>
<feature type="chain" id="PRO_5009927544" evidence="7">
    <location>
        <begin position="27"/>
        <end position="916"/>
    </location>
</feature>
<dbReference type="Gene3D" id="1.50.10.10">
    <property type="match status" value="1"/>
</dbReference>
<dbReference type="SUPFAM" id="SSF48208">
    <property type="entry name" value="Six-hairpin glycosidases"/>
    <property type="match status" value="1"/>
</dbReference>
<dbReference type="InterPro" id="IPR003305">
    <property type="entry name" value="CenC_carb-bd"/>
</dbReference>
<proteinExistence type="inferred from homology"/>
<feature type="domain" description="Dockerin" evidence="8">
    <location>
        <begin position="850"/>
        <end position="916"/>
    </location>
</feature>
<dbReference type="Gene3D" id="1.10.1330.10">
    <property type="entry name" value="Dockerin domain"/>
    <property type="match status" value="1"/>
</dbReference>
<dbReference type="InterPro" id="IPR008928">
    <property type="entry name" value="6-hairpin_glycosidase_sf"/>
</dbReference>
<keyword evidence="2" id="KW-0378">Hydrolase</keyword>
<evidence type="ECO:0000256" key="1">
    <source>
        <dbReference type="ARBA" id="ARBA00007072"/>
    </source>
</evidence>
<dbReference type="RefSeq" id="WP_072951117.1">
    <property type="nucleotide sequence ID" value="NZ_FRCT01000008.1"/>
</dbReference>
<accession>A0A1M7KEN7</accession>
<reference evidence="9 10" key="1">
    <citation type="submission" date="2016-11" db="EMBL/GenBank/DDBJ databases">
        <authorList>
            <person name="Jaros S."/>
            <person name="Januszkiewicz K."/>
            <person name="Wedrychowicz H."/>
        </authorList>
    </citation>
    <scope>NUCLEOTIDE SEQUENCE [LARGE SCALE GENOMIC DNA]</scope>
    <source>
        <strain evidence="9 10">Y1</strain>
    </source>
</reference>
<dbReference type="InterPro" id="IPR013783">
    <property type="entry name" value="Ig-like_fold"/>
</dbReference>
<keyword evidence="5" id="KW-0326">Glycosidase</keyword>